<evidence type="ECO:0000256" key="3">
    <source>
        <dbReference type="ARBA" id="ARBA00022827"/>
    </source>
</evidence>
<dbReference type="Proteomes" id="UP000550729">
    <property type="component" value="Unassembled WGS sequence"/>
</dbReference>
<dbReference type="Pfam" id="PF01494">
    <property type="entry name" value="FAD_binding_3"/>
    <property type="match status" value="1"/>
</dbReference>
<keyword evidence="2" id="KW-0285">Flavoprotein</keyword>
<reference evidence="5 6" key="1">
    <citation type="submission" date="2020-04" db="EMBL/GenBank/DDBJ databases">
        <title>Gordonia sp. nov. TBRC 11910.</title>
        <authorList>
            <person name="Suriyachadkun C."/>
        </authorList>
    </citation>
    <scope>NUCLEOTIDE SEQUENCE [LARGE SCALE GENOMIC DNA]</scope>
    <source>
        <strain evidence="5 6">TBRC 11910</strain>
    </source>
</reference>
<evidence type="ECO:0000313" key="6">
    <source>
        <dbReference type="Proteomes" id="UP000550729"/>
    </source>
</evidence>
<dbReference type="EMBL" id="JABBNB010000025">
    <property type="protein sequence ID" value="NMO03673.1"/>
    <property type="molecule type" value="Genomic_DNA"/>
</dbReference>
<comment type="caution">
    <text evidence="5">The sequence shown here is derived from an EMBL/GenBank/DDBJ whole genome shotgun (WGS) entry which is preliminary data.</text>
</comment>
<keyword evidence="3" id="KW-0274">FAD</keyword>
<dbReference type="GO" id="GO:0071949">
    <property type="term" value="F:FAD binding"/>
    <property type="evidence" value="ECO:0007669"/>
    <property type="project" value="InterPro"/>
</dbReference>
<evidence type="ECO:0000256" key="2">
    <source>
        <dbReference type="ARBA" id="ARBA00022630"/>
    </source>
</evidence>
<gene>
    <name evidence="5" type="ORF">HH308_20875</name>
</gene>
<accession>A0A848L4Z1</accession>
<keyword evidence="6" id="KW-1185">Reference proteome</keyword>
<dbReference type="Gene3D" id="3.50.50.60">
    <property type="entry name" value="FAD/NAD(P)-binding domain"/>
    <property type="match status" value="1"/>
</dbReference>
<evidence type="ECO:0000259" key="4">
    <source>
        <dbReference type="Pfam" id="PF01494"/>
    </source>
</evidence>
<dbReference type="PANTHER" id="PTHR43004:SF19">
    <property type="entry name" value="BINDING MONOOXYGENASE, PUTATIVE (JCVI)-RELATED"/>
    <property type="match status" value="1"/>
</dbReference>
<dbReference type="AlphaFoldDB" id="A0A848L4Z1"/>
<dbReference type="SUPFAM" id="SSF51905">
    <property type="entry name" value="FAD/NAD(P)-binding domain"/>
    <property type="match status" value="1"/>
</dbReference>
<name>A0A848L4Z1_9ACTN</name>
<dbReference type="Pfam" id="PF21274">
    <property type="entry name" value="Rng_hyd_C"/>
    <property type="match status" value="1"/>
</dbReference>
<feature type="domain" description="FAD-binding" evidence="4">
    <location>
        <begin position="7"/>
        <end position="356"/>
    </location>
</feature>
<organism evidence="5 6">
    <name type="scientific">Gordonia asplenii</name>
    <dbReference type="NCBI Taxonomy" id="2725283"/>
    <lineage>
        <taxon>Bacteria</taxon>
        <taxon>Bacillati</taxon>
        <taxon>Actinomycetota</taxon>
        <taxon>Actinomycetes</taxon>
        <taxon>Mycobacteriales</taxon>
        <taxon>Gordoniaceae</taxon>
        <taxon>Gordonia</taxon>
    </lineage>
</organism>
<dbReference type="InterPro" id="IPR036188">
    <property type="entry name" value="FAD/NAD-bd_sf"/>
</dbReference>
<dbReference type="PRINTS" id="PR00420">
    <property type="entry name" value="RNGMNOXGNASE"/>
</dbReference>
<evidence type="ECO:0000313" key="5">
    <source>
        <dbReference type="EMBL" id="NMO03673.1"/>
    </source>
</evidence>
<dbReference type="GO" id="GO:0016709">
    <property type="term" value="F:oxidoreductase activity, acting on paired donors, with incorporation or reduction of molecular oxygen, NAD(P)H as one donor, and incorporation of one atom of oxygen"/>
    <property type="evidence" value="ECO:0007669"/>
    <property type="project" value="UniProtKB-ARBA"/>
</dbReference>
<dbReference type="Gene3D" id="3.30.9.10">
    <property type="entry name" value="D-Amino Acid Oxidase, subunit A, domain 2"/>
    <property type="match status" value="1"/>
</dbReference>
<dbReference type="InterPro" id="IPR002938">
    <property type="entry name" value="FAD-bd"/>
</dbReference>
<protein>
    <recommendedName>
        <fullName evidence="4">FAD-binding domain-containing protein</fullName>
    </recommendedName>
</protein>
<comment type="cofactor">
    <cofactor evidence="1">
        <name>FAD</name>
        <dbReference type="ChEBI" id="CHEBI:57692"/>
    </cofactor>
</comment>
<sequence length="530" mass="56971">MKVPPTTQVVIAGAGPVGLSAAIELGHRGIDCVIVEPRAEPTRLRPRAKTLNMRTLEHIRRWGLEEALRARAPLPPSWSSDVSFATTLLGTEITRFSGVLGLSDPDGVAPVLGQQLPQYVLEDLFREVVAELPTCTLAVGSRVADVRQDDAAARVRIVDETGGTREVEACYVLGADGGRSIVRDTIGAKYVGHQALSPNVGIVFRDEKLMSRLTTPPAVQTWLINDEVPGLMGPVDRTGTWWLIAFGVDGTAPDFDPAATVAGALGEARPVEIVSIDPWTARMEMADRCRAGRCFLIGDAAHLNPPFGGHGLNTGIGDAVDIGWKMAAVLDGWGGPALLDSYEAERRALQQRIIDEAAQNMSVLSTDLIRADLDAPDDAGRTARTALAERISATKRREYFSLDLVLGQRYSNSSVLPTTIATVEDWPTRACVGRRLPHAWLSPGRSTLDMVGPEYTLLMLDDEPVDRVTAAANALTMPLRVEHLRHSGLAETMGAKAVIVRPDQIVAWHGTGLPDDPTSLLSLLAGDGRV</sequence>
<dbReference type="Gene3D" id="3.40.30.120">
    <property type="match status" value="1"/>
</dbReference>
<dbReference type="PANTHER" id="PTHR43004">
    <property type="entry name" value="TRK SYSTEM POTASSIUM UPTAKE PROTEIN"/>
    <property type="match status" value="1"/>
</dbReference>
<evidence type="ECO:0000256" key="1">
    <source>
        <dbReference type="ARBA" id="ARBA00001974"/>
    </source>
</evidence>
<dbReference type="InterPro" id="IPR050641">
    <property type="entry name" value="RIFMO-like"/>
</dbReference>
<dbReference type="RefSeq" id="WP_170196172.1">
    <property type="nucleotide sequence ID" value="NZ_JABBNB010000025.1"/>
</dbReference>
<proteinExistence type="predicted"/>
<dbReference type="NCBIfam" id="NF004780">
    <property type="entry name" value="PRK06126.1"/>
    <property type="match status" value="1"/>
</dbReference>